<feature type="transmembrane region" description="Helical" evidence="6">
    <location>
        <begin position="161"/>
        <end position="182"/>
    </location>
</feature>
<evidence type="ECO:0000256" key="4">
    <source>
        <dbReference type="ARBA" id="ARBA00022989"/>
    </source>
</evidence>
<keyword evidence="3 6" id="KW-0812">Transmembrane</keyword>
<feature type="transmembrane region" description="Helical" evidence="6">
    <location>
        <begin position="66"/>
        <end position="86"/>
    </location>
</feature>
<evidence type="ECO:0000256" key="2">
    <source>
        <dbReference type="ARBA" id="ARBA00022475"/>
    </source>
</evidence>
<feature type="transmembrane region" description="Helical" evidence="6">
    <location>
        <begin position="98"/>
        <end position="121"/>
    </location>
</feature>
<dbReference type="EMBL" id="DF238840">
    <property type="protein sequence ID" value="GAF25411.1"/>
    <property type="molecule type" value="Genomic_DNA"/>
</dbReference>
<evidence type="ECO:0000256" key="3">
    <source>
        <dbReference type="ARBA" id="ARBA00022692"/>
    </source>
</evidence>
<evidence type="ECO:0000313" key="7">
    <source>
        <dbReference type="EMBL" id="GAF25411.1"/>
    </source>
</evidence>
<dbReference type="GO" id="GO:0005886">
    <property type="term" value="C:plasma membrane"/>
    <property type="evidence" value="ECO:0007669"/>
    <property type="project" value="UniProtKB-SubCell"/>
</dbReference>
<feature type="transmembrane region" description="Helical" evidence="6">
    <location>
        <begin position="12"/>
        <end position="31"/>
    </location>
</feature>
<proteinExistence type="predicted"/>
<keyword evidence="2" id="KW-1003">Cell membrane</keyword>
<comment type="subcellular location">
    <subcellularLocation>
        <location evidence="1">Cell membrane</location>
        <topology evidence="1">Multi-pass membrane protein</topology>
    </subcellularLocation>
</comment>
<keyword evidence="4 6" id="KW-1133">Transmembrane helix</keyword>
<reference evidence="7" key="1">
    <citation type="journal article" date="2014" name="Gene">
        <title>Genome-guided analysis of transformation efficiency and carbon dioxide assimilation by Moorella thermoacetica Y72.</title>
        <authorList>
            <person name="Tsukahara K."/>
            <person name="Kita A."/>
            <person name="Nakashimada Y."/>
            <person name="Hoshino T."/>
            <person name="Murakami K."/>
        </authorList>
    </citation>
    <scope>NUCLEOTIDE SEQUENCE [LARGE SCALE GENOMIC DNA]</scope>
    <source>
        <strain evidence="7">Y72</strain>
    </source>
</reference>
<dbReference type="Gene3D" id="1.10.287.3510">
    <property type="match status" value="1"/>
</dbReference>
<dbReference type="PANTHER" id="PTHR38601:SF1">
    <property type="entry name" value="HYDROGENASE-4 COMPONENT E"/>
    <property type="match status" value="1"/>
</dbReference>
<dbReference type="NCBIfam" id="NF008556">
    <property type="entry name" value="PRK11492.1"/>
    <property type="match status" value="1"/>
</dbReference>
<dbReference type="Proteomes" id="UP000063718">
    <property type="component" value="Unassembled WGS sequence"/>
</dbReference>
<feature type="transmembrane region" description="Helical" evidence="6">
    <location>
        <begin position="188"/>
        <end position="209"/>
    </location>
</feature>
<organism evidence="7">
    <name type="scientific">Moorella thermoacetica Y72</name>
    <dbReference type="NCBI Taxonomy" id="1325331"/>
    <lineage>
        <taxon>Bacteria</taxon>
        <taxon>Bacillati</taxon>
        <taxon>Bacillota</taxon>
        <taxon>Clostridia</taxon>
        <taxon>Neomoorellales</taxon>
        <taxon>Neomoorellaceae</taxon>
        <taxon>Neomoorella</taxon>
    </lineage>
</organism>
<keyword evidence="5 6" id="KW-0472">Membrane</keyword>
<feature type="transmembrane region" description="Helical" evidence="6">
    <location>
        <begin position="38"/>
        <end position="60"/>
    </location>
</feature>
<name>A0A0S6UC78_NEOTH</name>
<accession>A0A0S6UC78</accession>
<protein>
    <submittedName>
        <fullName evidence="7">Hydrogenase 4 membrane component</fullName>
    </submittedName>
</protein>
<dbReference type="InterPro" id="IPR039428">
    <property type="entry name" value="NUOK/Mnh_C1-like"/>
</dbReference>
<evidence type="ECO:0000256" key="6">
    <source>
        <dbReference type="SAM" id="Phobius"/>
    </source>
</evidence>
<dbReference type="InterPro" id="IPR038730">
    <property type="entry name" value="HyfE-like"/>
</dbReference>
<evidence type="ECO:0000256" key="1">
    <source>
        <dbReference type="ARBA" id="ARBA00004651"/>
    </source>
</evidence>
<evidence type="ECO:0000256" key="5">
    <source>
        <dbReference type="ARBA" id="ARBA00023136"/>
    </source>
</evidence>
<dbReference type="AlphaFoldDB" id="A0A0S6UC78"/>
<dbReference type="PANTHER" id="PTHR38601">
    <property type="entry name" value="HYDROGENASE-4 COMPONENT E"/>
    <property type="match status" value="1"/>
</dbReference>
<sequence>MFKSGGDKVVSGTSVVNTLAVLLILTSMLVVETRKLRMAAYMYSIQSLVLVAIFLSLAVFMHAEPLYIWSITALITKTFLVPYLILRTIKKVGDQEETGLALTTATSVFLAACMVALSFVIVEPFQVQAILKLKVALAVSLAHFLLGVLCILARKNALKQILGYCLMENGSHLTLAIMAYNAPETVEIGILTDAVFAVIILTIIARRLFKAFNTLDTDKLTLLKG</sequence>
<dbReference type="Pfam" id="PF00420">
    <property type="entry name" value="Oxidored_q2"/>
    <property type="match status" value="1"/>
</dbReference>
<feature type="transmembrane region" description="Helical" evidence="6">
    <location>
        <begin position="133"/>
        <end position="154"/>
    </location>
</feature>
<gene>
    <name evidence="7" type="ORF">MTY_0744</name>
</gene>